<dbReference type="PANTHER" id="PTHR48081">
    <property type="entry name" value="AB HYDROLASE SUPERFAMILY PROTEIN C4A8.06C"/>
    <property type="match status" value="1"/>
</dbReference>
<comment type="caution">
    <text evidence="3">The sequence shown here is derived from an EMBL/GenBank/DDBJ whole genome shotgun (WGS) entry which is preliminary data.</text>
</comment>
<dbReference type="SUPFAM" id="SSF53474">
    <property type="entry name" value="alpha/beta-Hydrolases"/>
    <property type="match status" value="1"/>
</dbReference>
<accession>A0ABS4J8G2</accession>
<gene>
    <name evidence="3" type="ORF">J2Z66_007762</name>
</gene>
<keyword evidence="1" id="KW-0378">Hydrolase</keyword>
<dbReference type="Proteomes" id="UP001519287">
    <property type="component" value="Unassembled WGS sequence"/>
</dbReference>
<name>A0ABS4J8G2_9BACL</name>
<evidence type="ECO:0000256" key="1">
    <source>
        <dbReference type="ARBA" id="ARBA00022801"/>
    </source>
</evidence>
<evidence type="ECO:0000313" key="3">
    <source>
        <dbReference type="EMBL" id="MBP1996118.1"/>
    </source>
</evidence>
<organism evidence="3 4">
    <name type="scientific">Paenibacillus eucommiae</name>
    <dbReference type="NCBI Taxonomy" id="1355755"/>
    <lineage>
        <taxon>Bacteria</taxon>
        <taxon>Bacillati</taxon>
        <taxon>Bacillota</taxon>
        <taxon>Bacilli</taxon>
        <taxon>Bacillales</taxon>
        <taxon>Paenibacillaceae</taxon>
        <taxon>Paenibacillus</taxon>
    </lineage>
</organism>
<reference evidence="3 4" key="1">
    <citation type="submission" date="2021-03" db="EMBL/GenBank/DDBJ databases">
        <title>Genomic Encyclopedia of Type Strains, Phase IV (KMG-IV): sequencing the most valuable type-strain genomes for metagenomic binning, comparative biology and taxonomic classification.</title>
        <authorList>
            <person name="Goeker M."/>
        </authorList>
    </citation>
    <scope>NUCLEOTIDE SEQUENCE [LARGE SCALE GENOMIC DNA]</scope>
    <source>
        <strain evidence="3 4">DSM 26048</strain>
    </source>
</reference>
<dbReference type="InterPro" id="IPR050300">
    <property type="entry name" value="GDXG_lipolytic_enzyme"/>
</dbReference>
<dbReference type="EMBL" id="JAGGLB010000044">
    <property type="protein sequence ID" value="MBP1996118.1"/>
    <property type="molecule type" value="Genomic_DNA"/>
</dbReference>
<feature type="domain" description="BD-FAE-like" evidence="2">
    <location>
        <begin position="19"/>
        <end position="211"/>
    </location>
</feature>
<proteinExistence type="predicted"/>
<dbReference type="Gene3D" id="3.40.50.1820">
    <property type="entry name" value="alpha/beta hydrolase"/>
    <property type="match status" value="1"/>
</dbReference>
<evidence type="ECO:0000259" key="2">
    <source>
        <dbReference type="Pfam" id="PF20434"/>
    </source>
</evidence>
<keyword evidence="4" id="KW-1185">Reference proteome</keyword>
<dbReference type="PANTHER" id="PTHR48081:SF33">
    <property type="entry name" value="KYNURENINE FORMAMIDASE"/>
    <property type="match status" value="1"/>
</dbReference>
<protein>
    <submittedName>
        <fullName evidence="3">Acetyl esterase/lipase</fullName>
    </submittedName>
</protein>
<dbReference type="InterPro" id="IPR029058">
    <property type="entry name" value="AB_hydrolase_fold"/>
</dbReference>
<dbReference type="Pfam" id="PF20434">
    <property type="entry name" value="BD-FAE"/>
    <property type="match status" value="1"/>
</dbReference>
<evidence type="ECO:0000313" key="4">
    <source>
        <dbReference type="Proteomes" id="UP001519287"/>
    </source>
</evidence>
<sequence>MELFTRYYDQDLVLKRGVDISLPQRVDHRTALFYVHGGGWSAGSRDLFHTHLQYFSQKGYLCASAGYRLTPKVQLAEQMGDVFAGYETFLSYIREKELDIRTIVVLGSSAGAHLASLLALTLPESWRRSTELRNGPEAAEQREGWLQPAACVSINGPGTLEQWDDMNPAIKNEIERLVGAKYGETAAPFRQASPIVHVKEGSPDFLFLIVGLEDCFPHTSIYEMDEKLKQAGSASEVILFPEAEHGFFYDVKTEHQRQGLTVLEPFLLRYG</sequence>
<dbReference type="RefSeq" id="WP_209978240.1">
    <property type="nucleotide sequence ID" value="NZ_JAGGLB010000044.1"/>
</dbReference>
<dbReference type="InterPro" id="IPR049492">
    <property type="entry name" value="BD-FAE-like_dom"/>
</dbReference>